<dbReference type="InterPro" id="IPR001849">
    <property type="entry name" value="PH_domain"/>
</dbReference>
<dbReference type="PANTHER" id="PTHR12455">
    <property type="entry name" value="NUCLEOLAR COMPLEX PROTEIN 4"/>
    <property type="match status" value="1"/>
</dbReference>
<name>A0A5N6KY20_9ROSI</name>
<reference evidence="11 12" key="1">
    <citation type="submission" date="2019-06" db="EMBL/GenBank/DDBJ databases">
        <title>A chromosomal-level reference genome of Carpinus fangiana (Coryloideae, Betulaceae).</title>
        <authorList>
            <person name="Yang X."/>
            <person name="Wang Z."/>
            <person name="Zhang L."/>
            <person name="Hao G."/>
            <person name="Liu J."/>
            <person name="Yang Y."/>
        </authorList>
    </citation>
    <scope>NUCLEOTIDE SEQUENCE [LARGE SCALE GENOMIC DNA]</scope>
    <source>
        <strain evidence="11">Cfa_2016G</strain>
        <tissue evidence="11">Leaf</tissue>
    </source>
</reference>
<dbReference type="GO" id="GO:0017124">
    <property type="term" value="F:SH3 domain binding"/>
    <property type="evidence" value="ECO:0007669"/>
    <property type="project" value="UniProtKB-KW"/>
</dbReference>
<evidence type="ECO:0000256" key="6">
    <source>
        <dbReference type="ARBA" id="ARBA00022989"/>
    </source>
</evidence>
<accession>A0A5N6KY20</accession>
<evidence type="ECO:0000256" key="4">
    <source>
        <dbReference type="ARBA" id="ARBA00022703"/>
    </source>
</evidence>
<comment type="function">
    <text evidence="8">Involved in cytoskeletal rearrangements required for phagocytosis of apoptotic cells and cell motility. Acts in association with DOCK1 and CRK. Was initially proposed to be required in complex with DOCK1 to activate Rac Rho small GTPases. May enhance the guanine nucleotide exchange factor (GEF) activity of DOCK1.</text>
</comment>
<evidence type="ECO:0000256" key="5">
    <source>
        <dbReference type="ARBA" id="ARBA00022907"/>
    </source>
</evidence>
<keyword evidence="4" id="KW-0053">Apoptosis</keyword>
<dbReference type="PROSITE" id="PS51335">
    <property type="entry name" value="ELMO"/>
    <property type="match status" value="1"/>
</dbReference>
<keyword evidence="5" id="KW-0581">Phagocytosis</keyword>
<dbReference type="InterPro" id="IPR011993">
    <property type="entry name" value="PH-like_dom_sf"/>
</dbReference>
<evidence type="ECO:0000259" key="10">
    <source>
        <dbReference type="PROSITE" id="PS51335"/>
    </source>
</evidence>
<dbReference type="InterPro" id="IPR005612">
    <property type="entry name" value="CCAAT-binding_factor"/>
</dbReference>
<dbReference type="OrthoDB" id="10263185at2759"/>
<gene>
    <name evidence="11" type="ORF">FH972_024263</name>
</gene>
<sequence>MPGLVVTDGGAKKRKRASATQDKGKPAAPRKRSKASPDADGESVADLEAAIRESQKHYNNIAKLVAIAREEQNAAASIALCRVFSRLQADGRLAKARNATSEKEEVITNWLRARAKEYREILLANIQSGDGSRAEMALTLGMQLVKQEIAASRTTAESIWKSGSFAEYCDAVLQSEQSSAVLLVFIEKYVQPYDDVRQHTFIRIADLASKAPSESKKANCVQLLSSLDLPDQKKPTLKGLFSKPAEAGKESNIKLNAQKKVAQQAWLSFMRCGLDKAQTKTVLATMTRNVVPWFVSPELLMDFLTDAFDVGGGTSLLALSGLFYLMQEKNLDYPAFYTKLYSLLDDNLLHSKHRSRFFRLMNTFLSSTHLPANLVASFIKRLSRLALYAPPAGIVAIIPWIYNMFKSHPACTFMMHRVPRSPEVRAELEQSGAMETYDPSEQDPNQTGAIDSCVWELVALQSHYHPNVASLAKIISEQFTKASYNLEDFLDHSYNTLIEAELGSGGEVREVKKTPVVEYDIPKKSSADDPNPPVSAAELVAQLDQHNENVQRLAAFKLQDQMGDPSFADQFAADGGMPKLQALMLKGKGNTLAYILASFSNLLALDQGWDWVSPDLTDRLVELVLSPSVNVQRASMRVLVHIVNRPRDSPQSTNNYSILQAAIQQRPAFYDTLVNTLSSSDHGVCAITISLINALTRDALASPQEDHWAKFAERLQGLGLLKSVYTLMQSATLIDLNGPLLEYQYLHKILLRKWRDVPFDLSRQDHRRALKTINAASKARDELSADESTRVEPSRWKRLGFSAETPEAAFAETGYLGMSDLLDYVRSDEDAFQRLMLEQSKKPEQKRCPIAEASLAITSILYAHFEANEANEYEQTVRPHLLQWPRLHAAGIQAFFRLWASTGAEADDFVKIQELVRVLVEQVVSLAPRTSPIEKLEERMATYSVQQLRELQMGLLEMTHDEALGHHIREIREDLRQEATQFMREQRTRCLLRGAWFPNTHHAATAAGAVSSWRFARLSHNRRHLHYDDFPTRASDRAPALDELDLRLDLSLVSQVVSNIPRRPASATSTTTHTPDAPPPLHEIVIHGYLPPSTTTSPIIPQKATFPPPAPAPTGKLPALPAPGHARTLSARSGLRAAQQQSALATARAAGGKEVPLLTLHATSDAQSSEWFDGLLLLLNQTPVTQGTDKMVQFIADYGLKMRLLNVRFEEALGLIGGGGGGGGADRSGRYGRKVDMPDREGVDDEFYYDVGVV</sequence>
<dbReference type="GO" id="GO:0042254">
    <property type="term" value="P:ribosome biogenesis"/>
    <property type="evidence" value="ECO:0007669"/>
    <property type="project" value="InterPro"/>
</dbReference>
<evidence type="ECO:0000256" key="9">
    <source>
        <dbReference type="SAM" id="MobiDB-lite"/>
    </source>
</evidence>
<comment type="subcellular location">
    <subcellularLocation>
        <location evidence="1">Nucleus membrane</location>
        <topology evidence="1">Multi-pass membrane protein</topology>
    </subcellularLocation>
</comment>
<evidence type="ECO:0000313" key="11">
    <source>
        <dbReference type="EMBL" id="KAB8356687.1"/>
    </source>
</evidence>
<feature type="domain" description="ELMO" evidence="10">
    <location>
        <begin position="765"/>
        <end position="924"/>
    </location>
</feature>
<evidence type="ECO:0000313" key="12">
    <source>
        <dbReference type="Proteomes" id="UP000327013"/>
    </source>
</evidence>
<dbReference type="InterPro" id="IPR016024">
    <property type="entry name" value="ARM-type_fold"/>
</dbReference>
<comment type="similarity">
    <text evidence="2">Belongs to the CBF/MAK21 family.</text>
</comment>
<dbReference type="Pfam" id="PF04727">
    <property type="entry name" value="ELMO_CED12"/>
    <property type="match status" value="1"/>
</dbReference>
<dbReference type="AlphaFoldDB" id="A0A5N6KY20"/>
<dbReference type="InterPro" id="IPR024574">
    <property type="entry name" value="ELMO_ARM"/>
</dbReference>
<evidence type="ECO:0000256" key="3">
    <source>
        <dbReference type="ARBA" id="ARBA00022692"/>
    </source>
</evidence>
<organism evidence="11 12">
    <name type="scientific">Carpinus fangiana</name>
    <dbReference type="NCBI Taxonomy" id="176857"/>
    <lineage>
        <taxon>Eukaryota</taxon>
        <taxon>Viridiplantae</taxon>
        <taxon>Streptophyta</taxon>
        <taxon>Embryophyta</taxon>
        <taxon>Tracheophyta</taxon>
        <taxon>Spermatophyta</taxon>
        <taxon>Magnoliopsida</taxon>
        <taxon>eudicotyledons</taxon>
        <taxon>Gunneridae</taxon>
        <taxon>Pentapetalae</taxon>
        <taxon>rosids</taxon>
        <taxon>fabids</taxon>
        <taxon>Fagales</taxon>
        <taxon>Betulaceae</taxon>
        <taxon>Carpinus</taxon>
    </lineage>
</organism>
<keyword evidence="7" id="KW-0729">SH3-binding</keyword>
<proteinExistence type="inferred from homology"/>
<dbReference type="InterPro" id="IPR006816">
    <property type="entry name" value="ELMO_dom"/>
</dbReference>
<dbReference type="InterPro" id="IPR011989">
    <property type="entry name" value="ARM-like"/>
</dbReference>
<evidence type="ECO:0000256" key="1">
    <source>
        <dbReference type="ARBA" id="ARBA00004232"/>
    </source>
</evidence>
<keyword evidence="12" id="KW-1185">Reference proteome</keyword>
<dbReference type="GO" id="GO:0032040">
    <property type="term" value="C:small-subunit processome"/>
    <property type="evidence" value="ECO:0007669"/>
    <property type="project" value="TreeGrafter"/>
</dbReference>
<dbReference type="GO" id="GO:0030692">
    <property type="term" value="C:Noc4p-Nop14p complex"/>
    <property type="evidence" value="ECO:0007669"/>
    <property type="project" value="TreeGrafter"/>
</dbReference>
<dbReference type="Gene3D" id="2.30.29.30">
    <property type="entry name" value="Pleckstrin-homology domain (PH domain)/Phosphotyrosine-binding domain (PTB)"/>
    <property type="match status" value="1"/>
</dbReference>
<dbReference type="Pfam" id="PF16457">
    <property type="entry name" value="PH_12"/>
    <property type="match status" value="1"/>
</dbReference>
<comment type="caution">
    <text evidence="11">The sequence shown here is derived from an EMBL/GenBank/DDBJ whole genome shotgun (WGS) entry which is preliminary data.</text>
</comment>
<evidence type="ECO:0000256" key="2">
    <source>
        <dbReference type="ARBA" id="ARBA00007797"/>
    </source>
</evidence>
<dbReference type="GO" id="GO:0006909">
    <property type="term" value="P:phagocytosis"/>
    <property type="evidence" value="ECO:0007669"/>
    <property type="project" value="UniProtKB-KW"/>
</dbReference>
<keyword evidence="6" id="KW-0472">Membrane</keyword>
<feature type="region of interest" description="Disordered" evidence="9">
    <location>
        <begin position="1"/>
        <end position="43"/>
    </location>
</feature>
<evidence type="ECO:0000256" key="8">
    <source>
        <dbReference type="ARBA" id="ARBA00024863"/>
    </source>
</evidence>
<dbReference type="Pfam" id="PF03914">
    <property type="entry name" value="CBF"/>
    <property type="match status" value="1"/>
</dbReference>
<dbReference type="Pfam" id="PF11841">
    <property type="entry name" value="ELMO_ARM"/>
    <property type="match status" value="1"/>
</dbReference>
<dbReference type="SUPFAM" id="SSF48371">
    <property type="entry name" value="ARM repeat"/>
    <property type="match status" value="1"/>
</dbReference>
<evidence type="ECO:0000256" key="7">
    <source>
        <dbReference type="ARBA" id="ARBA00023036"/>
    </source>
</evidence>
<protein>
    <recommendedName>
        <fullName evidence="10">ELMO domain-containing protein</fullName>
    </recommendedName>
</protein>
<dbReference type="GO" id="GO:0031965">
    <property type="term" value="C:nuclear membrane"/>
    <property type="evidence" value="ECO:0007669"/>
    <property type="project" value="UniProtKB-SubCell"/>
</dbReference>
<dbReference type="EMBL" id="VIBQ01000016">
    <property type="protein sequence ID" value="KAB8356687.1"/>
    <property type="molecule type" value="Genomic_DNA"/>
</dbReference>
<dbReference type="PANTHER" id="PTHR12455:SF0">
    <property type="entry name" value="NUCLEOLAR COMPLEX PROTEIN 4 HOMOLOG"/>
    <property type="match status" value="1"/>
</dbReference>
<keyword evidence="3" id="KW-0812">Transmembrane</keyword>
<keyword evidence="6" id="KW-1133">Transmembrane helix</keyword>
<dbReference type="InterPro" id="IPR027193">
    <property type="entry name" value="Noc4"/>
</dbReference>
<dbReference type="Gene3D" id="1.25.10.10">
    <property type="entry name" value="Leucine-rich Repeat Variant"/>
    <property type="match status" value="1"/>
</dbReference>
<dbReference type="Proteomes" id="UP000327013">
    <property type="component" value="Unassembled WGS sequence"/>
</dbReference>